<accession>A0A7L1VXZ4</accession>
<comment type="caution">
    <text evidence="12">The sequence shown here is derived from an EMBL/GenBank/DDBJ whole genome shotgun (WGS) entry which is preliminary data.</text>
</comment>
<keyword evidence="8" id="KW-0067">ATP-binding</keyword>
<comment type="similarity">
    <text evidence="2">Belongs to the protein kinase superfamily. CAMK Ser/Thr protein kinase family. PIM subfamily.</text>
</comment>
<evidence type="ECO:0000313" key="13">
    <source>
        <dbReference type="Proteomes" id="UP000536092"/>
    </source>
</evidence>
<dbReference type="Gene3D" id="1.10.510.10">
    <property type="entry name" value="Transferase(Phosphotransferase) domain 1"/>
    <property type="match status" value="1"/>
</dbReference>
<protein>
    <recommendedName>
        <fullName evidence="3">non-specific serine/threonine protein kinase</fullName>
        <ecNumber evidence="3">2.7.11.1</ecNumber>
    </recommendedName>
</protein>
<evidence type="ECO:0000313" key="12">
    <source>
        <dbReference type="EMBL" id="NXO89547.1"/>
    </source>
</evidence>
<evidence type="ECO:0000256" key="6">
    <source>
        <dbReference type="ARBA" id="ARBA00022741"/>
    </source>
</evidence>
<keyword evidence="4" id="KW-0723">Serine/threonine-protein kinase</keyword>
<dbReference type="EC" id="2.7.11.1" evidence="3"/>
<comment type="catalytic activity">
    <reaction evidence="10">
        <text>L-seryl-[protein] + ATP = O-phospho-L-seryl-[protein] + ADP + H(+)</text>
        <dbReference type="Rhea" id="RHEA:17989"/>
        <dbReference type="Rhea" id="RHEA-COMP:9863"/>
        <dbReference type="Rhea" id="RHEA-COMP:11604"/>
        <dbReference type="ChEBI" id="CHEBI:15378"/>
        <dbReference type="ChEBI" id="CHEBI:29999"/>
        <dbReference type="ChEBI" id="CHEBI:30616"/>
        <dbReference type="ChEBI" id="CHEBI:83421"/>
        <dbReference type="ChEBI" id="CHEBI:456216"/>
        <dbReference type="EC" id="2.7.11.1"/>
    </reaction>
</comment>
<dbReference type="InterPro" id="IPR000719">
    <property type="entry name" value="Prot_kinase_dom"/>
</dbReference>
<dbReference type="InterPro" id="IPR051138">
    <property type="entry name" value="PIM_Ser/Thr_kinase"/>
</dbReference>
<dbReference type="PROSITE" id="PS50011">
    <property type="entry name" value="PROTEIN_KINASE_DOM"/>
    <property type="match status" value="1"/>
</dbReference>
<evidence type="ECO:0000256" key="2">
    <source>
        <dbReference type="ARBA" id="ARBA00005505"/>
    </source>
</evidence>
<comment type="catalytic activity">
    <reaction evidence="9">
        <text>L-threonyl-[protein] + ATP = O-phospho-L-threonyl-[protein] + ADP + H(+)</text>
        <dbReference type="Rhea" id="RHEA:46608"/>
        <dbReference type="Rhea" id="RHEA-COMP:11060"/>
        <dbReference type="Rhea" id="RHEA-COMP:11605"/>
        <dbReference type="ChEBI" id="CHEBI:15378"/>
        <dbReference type="ChEBI" id="CHEBI:30013"/>
        <dbReference type="ChEBI" id="CHEBI:30616"/>
        <dbReference type="ChEBI" id="CHEBI:61977"/>
        <dbReference type="ChEBI" id="CHEBI:456216"/>
        <dbReference type="EC" id="2.7.11.1"/>
    </reaction>
</comment>
<feature type="domain" description="Protein kinase" evidence="11">
    <location>
        <begin position="1"/>
        <end position="88"/>
    </location>
</feature>
<dbReference type="GO" id="GO:0005737">
    <property type="term" value="C:cytoplasm"/>
    <property type="evidence" value="ECO:0007669"/>
    <property type="project" value="TreeGrafter"/>
</dbReference>
<feature type="non-terminal residue" evidence="12">
    <location>
        <position position="89"/>
    </location>
</feature>
<evidence type="ECO:0000256" key="5">
    <source>
        <dbReference type="ARBA" id="ARBA00022679"/>
    </source>
</evidence>
<feature type="non-terminal residue" evidence="12">
    <location>
        <position position="1"/>
    </location>
</feature>
<keyword evidence="7 12" id="KW-0418">Kinase</keyword>
<dbReference type="SUPFAM" id="SSF56112">
    <property type="entry name" value="Protein kinase-like (PK-like)"/>
    <property type="match status" value="1"/>
</dbReference>
<evidence type="ECO:0000256" key="9">
    <source>
        <dbReference type="ARBA" id="ARBA00047899"/>
    </source>
</evidence>
<keyword evidence="13" id="KW-1185">Reference proteome</keyword>
<dbReference type="Proteomes" id="UP000536092">
    <property type="component" value="Unassembled WGS sequence"/>
</dbReference>
<proteinExistence type="inferred from homology"/>
<gene>
    <name evidence="12" type="primary">Pim3_1</name>
    <name evidence="12" type="ORF">CERBRA_R08948</name>
</gene>
<comment type="subcellular location">
    <subcellularLocation>
        <location evidence="1">Host cell</location>
    </subcellularLocation>
</comment>
<dbReference type="GO" id="GO:0043657">
    <property type="term" value="C:host cell"/>
    <property type="evidence" value="ECO:0007669"/>
    <property type="project" value="UniProtKB-SubCell"/>
</dbReference>
<dbReference type="PANTHER" id="PTHR22984:SF25">
    <property type="entry name" value="PROTEIN KINASE DOMAIN-CONTAINING PROTEIN"/>
    <property type="match status" value="1"/>
</dbReference>
<dbReference type="OrthoDB" id="9331472at2759"/>
<dbReference type="PANTHER" id="PTHR22984">
    <property type="entry name" value="SERINE/THREONINE-PROTEIN KINASE PIM"/>
    <property type="match status" value="1"/>
</dbReference>
<keyword evidence="5" id="KW-0808">Transferase</keyword>
<dbReference type="GO" id="GO:0005524">
    <property type="term" value="F:ATP binding"/>
    <property type="evidence" value="ECO:0007669"/>
    <property type="project" value="UniProtKB-KW"/>
</dbReference>
<dbReference type="AlphaFoldDB" id="A0A7L1VXZ4"/>
<reference evidence="12 13" key="1">
    <citation type="submission" date="2019-09" db="EMBL/GenBank/DDBJ databases">
        <title>Bird 10,000 Genomes (B10K) Project - Family phase.</title>
        <authorList>
            <person name="Zhang G."/>
        </authorList>
    </citation>
    <scope>NUCLEOTIDE SEQUENCE [LARGE SCALE GENOMIC DNA]</scope>
    <source>
        <strain evidence="12">B10K-DU-002-20</strain>
        <tissue evidence="12">Muscle</tissue>
    </source>
</reference>
<dbReference type="InterPro" id="IPR011009">
    <property type="entry name" value="Kinase-like_dom_sf"/>
</dbReference>
<organism evidence="12 13">
    <name type="scientific">Certhia brachydactyla</name>
    <name type="common">short-toed tree-creeper</name>
    <dbReference type="NCBI Taxonomy" id="73330"/>
    <lineage>
        <taxon>Eukaryota</taxon>
        <taxon>Metazoa</taxon>
        <taxon>Chordata</taxon>
        <taxon>Craniata</taxon>
        <taxon>Vertebrata</taxon>
        <taxon>Euteleostomi</taxon>
        <taxon>Archelosauria</taxon>
        <taxon>Archosauria</taxon>
        <taxon>Dinosauria</taxon>
        <taxon>Saurischia</taxon>
        <taxon>Theropoda</taxon>
        <taxon>Coelurosauria</taxon>
        <taxon>Aves</taxon>
        <taxon>Neognathae</taxon>
        <taxon>Neoaves</taxon>
        <taxon>Telluraves</taxon>
        <taxon>Australaves</taxon>
        <taxon>Passeriformes</taxon>
        <taxon>Certhiidae</taxon>
        <taxon>Certhiinae</taxon>
        <taxon>Certhia</taxon>
    </lineage>
</organism>
<evidence type="ECO:0000256" key="10">
    <source>
        <dbReference type="ARBA" id="ARBA00048679"/>
    </source>
</evidence>
<evidence type="ECO:0000256" key="3">
    <source>
        <dbReference type="ARBA" id="ARBA00012513"/>
    </source>
</evidence>
<dbReference type="EMBL" id="VXBV01000757">
    <property type="protein sequence ID" value="NXO89547.1"/>
    <property type="molecule type" value="Genomic_DNA"/>
</dbReference>
<name>A0A7L1VXZ4_9PASS</name>
<evidence type="ECO:0000256" key="4">
    <source>
        <dbReference type="ARBA" id="ARBA00022527"/>
    </source>
</evidence>
<sequence length="89" mass="10666">TPSYSPPEWTDLGWYYGKPATIWSLGILLHQMVSGEHPFSRGHNISWHHQLSQPQWLYQDFQDLIRWCLSMFSLERPSLEELFCDPWMQ</sequence>
<keyword evidence="6" id="KW-0547">Nucleotide-binding</keyword>
<evidence type="ECO:0000259" key="11">
    <source>
        <dbReference type="PROSITE" id="PS50011"/>
    </source>
</evidence>
<dbReference type="Pfam" id="PF00069">
    <property type="entry name" value="Pkinase"/>
    <property type="match status" value="1"/>
</dbReference>
<evidence type="ECO:0000256" key="7">
    <source>
        <dbReference type="ARBA" id="ARBA00022777"/>
    </source>
</evidence>
<evidence type="ECO:0000256" key="8">
    <source>
        <dbReference type="ARBA" id="ARBA00022840"/>
    </source>
</evidence>
<evidence type="ECO:0000256" key="1">
    <source>
        <dbReference type="ARBA" id="ARBA00004340"/>
    </source>
</evidence>
<dbReference type="GO" id="GO:0004674">
    <property type="term" value="F:protein serine/threonine kinase activity"/>
    <property type="evidence" value="ECO:0007669"/>
    <property type="project" value="UniProtKB-KW"/>
</dbReference>